<keyword evidence="2" id="KW-1185">Reference proteome</keyword>
<name>H5T968_9ALTE</name>
<accession>H5T968</accession>
<dbReference type="Proteomes" id="UP000053586">
    <property type="component" value="Unassembled WGS sequence"/>
</dbReference>
<comment type="caution">
    <text evidence="1">The sequence shown here is derived from an EMBL/GenBank/DDBJ whole genome shotgun (WGS) entry which is preliminary data.</text>
</comment>
<reference evidence="1 2" key="1">
    <citation type="journal article" date="2012" name="J. Bacteriol.">
        <title>Genome sequence of proteorhodopsin-containing sea ice bacterium Glaciecola punicea ACAM 611T.</title>
        <authorList>
            <person name="Qin Q.-L."/>
            <person name="Xie B.-B."/>
            <person name="Shu Y.-L."/>
            <person name="Rong J.-C."/>
            <person name="Zhao D.-L."/>
            <person name="Zhang X.-Y."/>
            <person name="Chen X.-L."/>
            <person name="Zhou B.-C."/>
            <person name="Zhanga Y.-Z."/>
        </authorList>
    </citation>
    <scope>NUCLEOTIDE SEQUENCE [LARGE SCALE GENOMIC DNA]</scope>
    <source>
        <strain evidence="1 2">ACAM 611</strain>
    </source>
</reference>
<reference evidence="1 2" key="2">
    <citation type="journal article" date="2017" name="Antonie Van Leeuwenhoek">
        <title>Rhizobium rhizosphaerae sp. nov., a novel species isolated from rice rhizosphere.</title>
        <authorList>
            <person name="Zhao J.J."/>
            <person name="Zhang J."/>
            <person name="Zhang R.J."/>
            <person name="Zhang C.W."/>
            <person name="Yin H.Q."/>
            <person name="Zhang X.X."/>
        </authorList>
    </citation>
    <scope>NUCLEOTIDE SEQUENCE [LARGE SCALE GENOMIC DNA]</scope>
    <source>
        <strain evidence="1 2">ACAM 611</strain>
    </source>
</reference>
<gene>
    <name evidence="1" type="ORF">GPUN_0706</name>
</gene>
<protein>
    <submittedName>
        <fullName evidence="1">Uncharacterized protein</fullName>
    </submittedName>
</protein>
<organism evidence="1 2">
    <name type="scientific">Glaciecola punicea ACAM 611</name>
    <dbReference type="NCBI Taxonomy" id="1121923"/>
    <lineage>
        <taxon>Bacteria</taxon>
        <taxon>Pseudomonadati</taxon>
        <taxon>Pseudomonadota</taxon>
        <taxon>Gammaproteobacteria</taxon>
        <taxon>Alteromonadales</taxon>
        <taxon>Alteromonadaceae</taxon>
        <taxon>Glaciecola</taxon>
    </lineage>
</organism>
<dbReference type="AlphaFoldDB" id="H5T968"/>
<dbReference type="EMBL" id="BAET01000007">
    <property type="protein sequence ID" value="GAB54845.1"/>
    <property type="molecule type" value="Genomic_DNA"/>
</dbReference>
<proteinExistence type="predicted"/>
<evidence type="ECO:0000313" key="1">
    <source>
        <dbReference type="EMBL" id="GAB54845.1"/>
    </source>
</evidence>
<sequence>MLSELIDANINVICSSEGNDGNVVVAVCGAETGVINVYEIPISSLITAENLGFNNVQLLEDAIVVMDCE</sequence>
<evidence type="ECO:0000313" key="2">
    <source>
        <dbReference type="Proteomes" id="UP000053586"/>
    </source>
</evidence>
<dbReference type="STRING" id="56804.BAE46_08455"/>